<feature type="signal peptide" evidence="1">
    <location>
        <begin position="1"/>
        <end position="25"/>
    </location>
</feature>
<evidence type="ECO:0000256" key="1">
    <source>
        <dbReference type="SAM" id="SignalP"/>
    </source>
</evidence>
<evidence type="ECO:0000313" key="2">
    <source>
        <dbReference type="EMBL" id="AMO36920.1"/>
    </source>
</evidence>
<dbReference type="RefSeq" id="WP_048705032.1">
    <property type="nucleotide sequence ID" value="NZ_CP014646.1"/>
</dbReference>
<accession>A0A127K4M7</accession>
<keyword evidence="3" id="KW-1185">Reference proteome</keyword>
<dbReference type="EMBL" id="CP014646">
    <property type="protein sequence ID" value="AMO36920.1"/>
    <property type="molecule type" value="Genomic_DNA"/>
</dbReference>
<dbReference type="AlphaFoldDB" id="A0A127K4M7"/>
<dbReference type="STRING" id="1134435.AC731_008170"/>
<dbReference type="Pfam" id="PF07044">
    <property type="entry name" value="DUF1329"/>
    <property type="match status" value="1"/>
</dbReference>
<feature type="chain" id="PRO_5007797918" description="Outer membrane lipoprotein-sorting protein" evidence="1">
    <location>
        <begin position="26"/>
        <end position="460"/>
    </location>
</feature>
<dbReference type="Proteomes" id="UP000036902">
    <property type="component" value="Chromosome"/>
</dbReference>
<evidence type="ECO:0008006" key="4">
    <source>
        <dbReference type="Google" id="ProtNLM"/>
    </source>
</evidence>
<dbReference type="Gene3D" id="2.50.20.10">
    <property type="entry name" value="Lipoprotein localisation LolA/LolB/LppX"/>
    <property type="match status" value="1"/>
</dbReference>
<dbReference type="KEGG" id="thu:AC731_008170"/>
<name>A0A127K4M7_9RHOO</name>
<sequence>MMKTRVWVPVMTTIALSMAAGSAMAKVTEAEAAKLGKELTCVGAEAGPNADGSIPAFSGKWLGKPPHVEYTLHSGQHPVDVYPEDKPLFEITAANMDKYADKLSDGQKALFKRFPESFRMPVYQSRRDFRYPDVICELAKKNALEAELIDGGLGYTGYKGPVGFPIPKAPMEVLANMNFPYRAFTEHIVRDIADVGSDGNITWGRQVNKNLNVVTQPTELGKPMEGLMAYSISGTLLPERDRGSYTASQEPVNFAKAKRLAWQYDPGTRRVRQLPTYGFDSPMGGTGGKMTIDQDRLMNGDPSRYEWTLHGKKEMYIPANAYRLHSKDVKYADLLTKGHANPKFMRYELRRVWVLEGKLKEGYRHAFGKRVMFIDEDNWQASVGDYYDTRGELWQHAFINHYYAFDLNAWQAGTAFYHDLNSGAYVGFNLVQERDKAWVLNAGDLTPDMYTPAALRAMGQ</sequence>
<protein>
    <recommendedName>
        <fullName evidence="4">Outer membrane lipoprotein-sorting protein</fullName>
    </recommendedName>
</protein>
<keyword evidence="1" id="KW-0732">Signal</keyword>
<evidence type="ECO:0000313" key="3">
    <source>
        <dbReference type="Proteomes" id="UP000036902"/>
    </source>
</evidence>
<reference evidence="3" key="1">
    <citation type="submission" date="2016-03" db="EMBL/GenBank/DDBJ databases">
        <authorList>
            <person name="Ma C."/>
            <person name="Zhou S."/>
            <person name="Yang G."/>
        </authorList>
    </citation>
    <scope>NUCLEOTIDE SEQUENCE [LARGE SCALE GENOMIC DNA]</scope>
    <source>
        <strain evidence="3">SgZ-1</strain>
    </source>
</reference>
<organism evidence="2 3">
    <name type="scientific">Thauera humireducens</name>
    <dbReference type="NCBI Taxonomy" id="1134435"/>
    <lineage>
        <taxon>Bacteria</taxon>
        <taxon>Pseudomonadati</taxon>
        <taxon>Pseudomonadota</taxon>
        <taxon>Betaproteobacteria</taxon>
        <taxon>Rhodocyclales</taxon>
        <taxon>Zoogloeaceae</taxon>
        <taxon>Thauera</taxon>
    </lineage>
</organism>
<dbReference type="InterPro" id="IPR010752">
    <property type="entry name" value="DUF1329"/>
</dbReference>
<proteinExistence type="predicted"/>
<dbReference type="CDD" id="cd16329">
    <property type="entry name" value="LolA_like"/>
    <property type="match status" value="1"/>
</dbReference>
<gene>
    <name evidence="2" type="ORF">AC731_008170</name>
</gene>